<evidence type="ECO:0000256" key="1">
    <source>
        <dbReference type="ARBA" id="ARBA00004191"/>
    </source>
</evidence>
<name>A0A7J7M6I5_9MAGN</name>
<keyword evidence="10" id="KW-1185">Reference proteome</keyword>
<reference evidence="9 10" key="1">
    <citation type="journal article" date="2020" name="IScience">
        <title>Genome Sequencing of the Endangered Kingdonia uniflora (Circaeasteraceae, Ranunculales) Reveals Potential Mechanisms of Evolutionary Specialization.</title>
        <authorList>
            <person name="Sun Y."/>
            <person name="Deng T."/>
            <person name="Zhang A."/>
            <person name="Moore M.J."/>
            <person name="Landis J.B."/>
            <person name="Lin N."/>
            <person name="Zhang H."/>
            <person name="Zhang X."/>
            <person name="Huang J."/>
            <person name="Zhang X."/>
            <person name="Sun H."/>
            <person name="Wang H."/>
        </authorList>
    </citation>
    <scope>NUCLEOTIDE SEQUENCE [LARGE SCALE GENOMIC DNA]</scope>
    <source>
        <strain evidence="9">TB1705</strain>
        <tissue evidence="9">Leaf</tissue>
    </source>
</reference>
<proteinExistence type="inferred from homology"/>
<evidence type="ECO:0000256" key="5">
    <source>
        <dbReference type="ARBA" id="ARBA00022801"/>
    </source>
</evidence>
<keyword evidence="7" id="KW-0961">Cell wall biogenesis/degradation</keyword>
<dbReference type="GO" id="GO:0004650">
    <property type="term" value="F:polygalacturonase activity"/>
    <property type="evidence" value="ECO:0007669"/>
    <property type="project" value="InterPro"/>
</dbReference>
<evidence type="ECO:0000256" key="4">
    <source>
        <dbReference type="ARBA" id="ARBA00022525"/>
    </source>
</evidence>
<organism evidence="9 10">
    <name type="scientific">Kingdonia uniflora</name>
    <dbReference type="NCBI Taxonomy" id="39325"/>
    <lineage>
        <taxon>Eukaryota</taxon>
        <taxon>Viridiplantae</taxon>
        <taxon>Streptophyta</taxon>
        <taxon>Embryophyta</taxon>
        <taxon>Tracheophyta</taxon>
        <taxon>Spermatophyta</taxon>
        <taxon>Magnoliopsida</taxon>
        <taxon>Ranunculales</taxon>
        <taxon>Circaeasteraceae</taxon>
        <taxon>Kingdonia</taxon>
    </lineage>
</organism>
<dbReference type="OrthoDB" id="187139at2759"/>
<evidence type="ECO:0000256" key="2">
    <source>
        <dbReference type="ARBA" id="ARBA00008834"/>
    </source>
</evidence>
<comment type="subcellular location">
    <subcellularLocation>
        <location evidence="1">Secreted</location>
        <location evidence="1">Cell wall</location>
    </subcellularLocation>
</comment>
<dbReference type="EMBL" id="JACGCM010001743">
    <property type="protein sequence ID" value="KAF6150420.1"/>
    <property type="molecule type" value="Genomic_DNA"/>
</dbReference>
<comment type="similarity">
    <text evidence="2 8">Belongs to the glycosyl hydrolase 28 family.</text>
</comment>
<keyword evidence="4" id="KW-0964">Secreted</keyword>
<evidence type="ECO:0000256" key="8">
    <source>
        <dbReference type="RuleBase" id="RU361169"/>
    </source>
</evidence>
<dbReference type="InterPro" id="IPR011050">
    <property type="entry name" value="Pectin_lyase_fold/virulence"/>
</dbReference>
<feature type="non-terminal residue" evidence="9">
    <location>
        <position position="82"/>
    </location>
</feature>
<keyword evidence="6 8" id="KW-0326">Glycosidase</keyword>
<keyword evidence="5 8" id="KW-0378">Hydrolase</keyword>
<dbReference type="InterPro" id="IPR000743">
    <property type="entry name" value="Glyco_hydro_28"/>
</dbReference>
<evidence type="ECO:0000256" key="6">
    <source>
        <dbReference type="ARBA" id="ARBA00023295"/>
    </source>
</evidence>
<sequence length="82" mass="9157">MIKFISFNNQRRSDDDWAQALTFHNCYYLKIQHLNLLNSAKGHEATVSNVLISAPGNNPNTDDIDIASSSHIEILDITIKSG</sequence>
<dbReference type="Pfam" id="PF00295">
    <property type="entry name" value="Glyco_hydro_28"/>
    <property type="match status" value="1"/>
</dbReference>
<protein>
    <submittedName>
        <fullName evidence="9">Uncharacterized protein</fullName>
    </submittedName>
</protein>
<gene>
    <name evidence="9" type="ORF">GIB67_040950</name>
</gene>
<evidence type="ECO:0000256" key="7">
    <source>
        <dbReference type="ARBA" id="ARBA00023316"/>
    </source>
</evidence>
<dbReference type="Proteomes" id="UP000541444">
    <property type="component" value="Unassembled WGS sequence"/>
</dbReference>
<dbReference type="Gene3D" id="2.160.20.10">
    <property type="entry name" value="Single-stranded right-handed beta-helix, Pectin lyase-like"/>
    <property type="match status" value="1"/>
</dbReference>
<dbReference type="InterPro" id="IPR012334">
    <property type="entry name" value="Pectin_lyas_fold"/>
</dbReference>
<keyword evidence="3" id="KW-0134">Cell wall</keyword>
<evidence type="ECO:0000313" key="9">
    <source>
        <dbReference type="EMBL" id="KAF6150420.1"/>
    </source>
</evidence>
<dbReference type="SUPFAM" id="SSF51126">
    <property type="entry name" value="Pectin lyase-like"/>
    <property type="match status" value="1"/>
</dbReference>
<evidence type="ECO:0000313" key="10">
    <source>
        <dbReference type="Proteomes" id="UP000541444"/>
    </source>
</evidence>
<comment type="caution">
    <text evidence="9">The sequence shown here is derived from an EMBL/GenBank/DDBJ whole genome shotgun (WGS) entry which is preliminary data.</text>
</comment>
<dbReference type="AlphaFoldDB" id="A0A7J7M6I5"/>
<evidence type="ECO:0000256" key="3">
    <source>
        <dbReference type="ARBA" id="ARBA00022512"/>
    </source>
</evidence>
<dbReference type="GO" id="GO:0071555">
    <property type="term" value="P:cell wall organization"/>
    <property type="evidence" value="ECO:0007669"/>
    <property type="project" value="UniProtKB-KW"/>
</dbReference>
<dbReference type="PANTHER" id="PTHR31375">
    <property type="match status" value="1"/>
</dbReference>
<accession>A0A7J7M6I5</accession>
<dbReference type="GO" id="GO:0005975">
    <property type="term" value="P:carbohydrate metabolic process"/>
    <property type="evidence" value="ECO:0007669"/>
    <property type="project" value="InterPro"/>
</dbReference>